<dbReference type="GO" id="GO:0016592">
    <property type="term" value="C:mediator complex"/>
    <property type="evidence" value="ECO:0007669"/>
    <property type="project" value="InterPro"/>
</dbReference>
<name>A0A8H5GTF8_9AGAR</name>
<sequence>MSEQGDRSNPLPPPVYESYPPNWLPLSHKHADIGYPGFFPPRPGQDEDVLSEYNVKNGYQLPSAISAETYSSQSSISENLRSSATLSKLEELMNEVFSRRAKQIPPIPASTFRIPPRITQNDAKRQAWFDDLANPDVPLHKLGKNVPHGAKGADLLDLLHFKDVSIPRAVWFLRVFGANETAGLRNKPSYNPTQYSTEWTNVVTVHLRKQLQDIALPSAPRAGVNIKQTFKGVLADSEARGKWVSRFSYCLRLLRAFYSEGLINRRAFFVWIVNQMHSCNLAQAGFLTRLADEYFDGMSGSRPLTHSFAEASLNKLSEIHTTTAREYLYDTEALLKILLQRICIALPDVFVSPRLWMTYSELLTDVIVHHSTDPNEEDNAQLVSQVLWRNFADIKKRNETMLFRNLPSLVSVRLGSAVSDVELLNSISSETDVVNLPFFPVSVENWSGIPEKLDSLLTWSVTPVQFGDHRPYVAVTLIRDWRARAGDRANRRDITPPDEFLQDQLFDWLDSSSVAAEPDNIRAVAMLYGKLVKHELFSPAKYIQRLIARGEPGLSFTQEKGSRHRNFLRWIPLHDSPLALINQRKVTLYGFQPETPEDLNERNIRKEIRTVLPELFGGECPTTFPSAASLQDNCKLLLQASRYEQTRIFKTWLMKVFRKVISSKSSDATHFSLLRPYCVVTELMALTKCFVSMLELTIYILGQCSSVDLLSVIIDTFRRYAVIWASMNSIGEIVCALNESRRQWEIKSRPLLALLVEFDHGRYLSESAREEILADIHAYTLALQPSTTHMDLVPDVLPEILMLADNPNTDAPSILANGFWIKYRTSANWAWKVWDNTVASLRQIPFMTADVVGRRVQALRYGTFLWNVDQHLPSGLDEQVLRWFLGPGKNEVAVLTAEVWDIFSVVLLYLVVHGALKTTTVLSGLVYPAWILAASVFEDQQVQSLETYFRAANGLCQRLLLEEDCTTEVMPPTNLLDVQGLRTRRQDVYEEPHFPFLVGIIPTLVGFENNSSLPEGLRSDGRDIRQRLCVETLFRQGVFRNLDIVRSAFERPLEDGRDDTCKITMAALRLVLGEPTDDLELSAWPDSASLLSPWKISATAIQLQFVLRQMGRKGALEPYGNTVADLDKLTSMIFHNTLSSEEANFVAQMTKGVGSQIAGKFINNGLKHVAEIIRDMSFSEGSCVALLSRAGELLRVLIYVAEPLREDATDLPSIQCAIQDNFFQALTSRFKDLSEMLHMENTSPSGRADLMQATMLLARFLQFDLAFQGIWTEKTKAMSTDLSATIFSLLQLFATGNSTDLIAYPLLFDTFYFLLDEIPTDSKLGVFDPFKAYPDMSPSALSPELPAEYLDQFRTILSDLPVVHSVENLNNAHRDSAGNLIIDGPVLNRPWEWTEYLGEPPLSDEARATELLNKGKATVKNLGSLSLQTFGGRMTSEMLSKDSLTKKDPSFFEDELSANSIFQRDWQESRLRFNKDENDGGLKSRSDDGSSSGHRSGRRQTSRGSPASTSSHSRSSMRQSPGNMTHTRISGSVAAEPIDVDNYNVPASSSKRKNANDSDDSDVVIVEGPILVSKANKKAKIKQPAKKPTKKQ</sequence>
<dbReference type="EMBL" id="JAACJM010000010">
    <property type="protein sequence ID" value="KAF5370753.1"/>
    <property type="molecule type" value="Genomic_DNA"/>
</dbReference>
<keyword evidence="11" id="KW-1185">Reference proteome</keyword>
<feature type="compositionally biased region" description="Polar residues" evidence="8">
    <location>
        <begin position="1521"/>
        <end position="1530"/>
    </location>
</feature>
<evidence type="ECO:0000313" key="11">
    <source>
        <dbReference type="Proteomes" id="UP000559256"/>
    </source>
</evidence>
<dbReference type="Proteomes" id="UP000559256">
    <property type="component" value="Unassembled WGS sequence"/>
</dbReference>
<organism evidence="10 11">
    <name type="scientific">Tetrapyrgos nigripes</name>
    <dbReference type="NCBI Taxonomy" id="182062"/>
    <lineage>
        <taxon>Eukaryota</taxon>
        <taxon>Fungi</taxon>
        <taxon>Dikarya</taxon>
        <taxon>Basidiomycota</taxon>
        <taxon>Agaricomycotina</taxon>
        <taxon>Agaricomycetes</taxon>
        <taxon>Agaricomycetidae</taxon>
        <taxon>Agaricales</taxon>
        <taxon>Marasmiineae</taxon>
        <taxon>Marasmiaceae</taxon>
        <taxon>Tetrapyrgos</taxon>
    </lineage>
</organism>
<evidence type="ECO:0000256" key="2">
    <source>
        <dbReference type="ARBA" id="ARBA00010289"/>
    </source>
</evidence>
<evidence type="ECO:0000256" key="7">
    <source>
        <dbReference type="ARBA" id="ARBA00032010"/>
    </source>
</evidence>
<feature type="compositionally biased region" description="Basic and acidic residues" evidence="8">
    <location>
        <begin position="1472"/>
        <end position="1488"/>
    </location>
</feature>
<accession>A0A8H5GTF8</accession>
<dbReference type="SMART" id="SM01281">
    <property type="entry name" value="Med12"/>
    <property type="match status" value="1"/>
</dbReference>
<proteinExistence type="inferred from homology"/>
<evidence type="ECO:0000256" key="8">
    <source>
        <dbReference type="SAM" id="MobiDB-lite"/>
    </source>
</evidence>
<evidence type="ECO:0000256" key="6">
    <source>
        <dbReference type="ARBA" id="ARBA00023242"/>
    </source>
</evidence>
<evidence type="ECO:0000256" key="1">
    <source>
        <dbReference type="ARBA" id="ARBA00004123"/>
    </source>
</evidence>
<feature type="compositionally biased region" description="Basic residues" evidence="8">
    <location>
        <begin position="1575"/>
        <end position="1592"/>
    </location>
</feature>
<dbReference type="PANTHER" id="PTHR46567">
    <property type="entry name" value="MEDIATOR OF RNA POLYMERASE II TRANSCRIPTION SUBUNIT 12"/>
    <property type="match status" value="1"/>
</dbReference>
<feature type="compositionally biased region" description="Low complexity" evidence="8">
    <location>
        <begin position="1502"/>
        <end position="1520"/>
    </location>
</feature>
<protein>
    <recommendedName>
        <fullName evidence="3">Mediator of RNA polymerase II transcription subunit 12</fullName>
    </recommendedName>
    <alternativeName>
        <fullName evidence="7">Mediator complex subunit 12</fullName>
    </alternativeName>
</protein>
<feature type="region of interest" description="Disordered" evidence="8">
    <location>
        <begin position="1472"/>
        <end position="1592"/>
    </location>
</feature>
<dbReference type="PANTHER" id="PTHR46567:SF1">
    <property type="entry name" value="MEDIATOR OF RNA POLYMERASE II TRANSCRIPTION SUBUNIT 12"/>
    <property type="match status" value="1"/>
</dbReference>
<gene>
    <name evidence="10" type="ORF">D9758_002110</name>
</gene>
<dbReference type="InterPro" id="IPR019035">
    <property type="entry name" value="Mediator_Med12"/>
</dbReference>
<evidence type="ECO:0000313" key="10">
    <source>
        <dbReference type="EMBL" id="KAF5370753.1"/>
    </source>
</evidence>
<evidence type="ECO:0000256" key="4">
    <source>
        <dbReference type="ARBA" id="ARBA00023015"/>
    </source>
</evidence>
<dbReference type="GO" id="GO:0003712">
    <property type="term" value="F:transcription coregulator activity"/>
    <property type="evidence" value="ECO:0007669"/>
    <property type="project" value="InterPro"/>
</dbReference>
<evidence type="ECO:0000259" key="9">
    <source>
        <dbReference type="SMART" id="SM01281"/>
    </source>
</evidence>
<dbReference type="Pfam" id="PF09497">
    <property type="entry name" value="Med12"/>
    <property type="match status" value="1"/>
</dbReference>
<keyword evidence="4" id="KW-0805">Transcription regulation</keyword>
<evidence type="ECO:0000256" key="5">
    <source>
        <dbReference type="ARBA" id="ARBA00023163"/>
    </source>
</evidence>
<dbReference type="OrthoDB" id="20828at2759"/>
<evidence type="ECO:0000256" key="3">
    <source>
        <dbReference type="ARBA" id="ARBA00019622"/>
    </source>
</evidence>
<feature type="domain" description="Mediator complex subunit Med12" evidence="9">
    <location>
        <begin position="111"/>
        <end position="174"/>
    </location>
</feature>
<comment type="similarity">
    <text evidence="2">Belongs to the Mediator complex subunit 12 family.</text>
</comment>
<keyword evidence="5" id="KW-0804">Transcription</keyword>
<dbReference type="GO" id="GO:0006357">
    <property type="term" value="P:regulation of transcription by RNA polymerase II"/>
    <property type="evidence" value="ECO:0007669"/>
    <property type="project" value="InterPro"/>
</dbReference>
<keyword evidence="6" id="KW-0539">Nucleus</keyword>
<comment type="subcellular location">
    <subcellularLocation>
        <location evidence="1">Nucleus</location>
    </subcellularLocation>
</comment>
<comment type="caution">
    <text evidence="10">The sequence shown here is derived from an EMBL/GenBank/DDBJ whole genome shotgun (WGS) entry which is preliminary data.</text>
</comment>
<reference evidence="10 11" key="1">
    <citation type="journal article" date="2020" name="ISME J.">
        <title>Uncovering the hidden diversity of litter-decomposition mechanisms in mushroom-forming fungi.</title>
        <authorList>
            <person name="Floudas D."/>
            <person name="Bentzer J."/>
            <person name="Ahren D."/>
            <person name="Johansson T."/>
            <person name="Persson P."/>
            <person name="Tunlid A."/>
        </authorList>
    </citation>
    <scope>NUCLEOTIDE SEQUENCE [LARGE SCALE GENOMIC DNA]</scope>
    <source>
        <strain evidence="10 11">CBS 291.85</strain>
    </source>
</reference>